<dbReference type="InterPro" id="IPR029787">
    <property type="entry name" value="Nucleotide_cyclase"/>
</dbReference>
<dbReference type="InterPro" id="IPR052155">
    <property type="entry name" value="Biofilm_reg_signaling"/>
</dbReference>
<dbReference type="SMART" id="SM00267">
    <property type="entry name" value="GGDEF"/>
    <property type="match status" value="1"/>
</dbReference>
<feature type="region of interest" description="Disordered" evidence="1">
    <location>
        <begin position="344"/>
        <end position="364"/>
    </location>
</feature>
<organism evidence="3 4">
    <name type="scientific">Arsenicicoccus piscis</name>
    <dbReference type="NCBI Taxonomy" id="673954"/>
    <lineage>
        <taxon>Bacteria</taxon>
        <taxon>Bacillati</taxon>
        <taxon>Actinomycetota</taxon>
        <taxon>Actinomycetes</taxon>
        <taxon>Micrococcales</taxon>
        <taxon>Intrasporangiaceae</taxon>
        <taxon>Arsenicicoccus</taxon>
    </lineage>
</organism>
<sequence>MAGVTAWQSTGGRTSGTPHWSDTRRFDLVARIASGIARLRWRGLPPLGSLDALTDGIFVMRARDGRVVYANRTARELVLMASAHRSINRVDQMPFELTTPEGVVVPLPRTPALRAARGETVIDEICVLTDQEHGQPERWMAITAVPITSPLTRQVSSVVCRMRDCTAERESVEHQLELGRRRHELVVETMALTDPLTQLGNRAQVTRWAHEIGAQPRTGVTALLLLDLDAFKTFNDSLGHGAGDALLLEVADRLRALRRPGLRVARLGGDEFVVLAEDLSDQQAAEQLAAELVRDLSITHHSASGMQVLTTVSAGIALAGPDQPVVADELLRTADLALYAAKKGADDAGSSGTPCSSRRSRRAW</sequence>
<dbReference type="SUPFAM" id="SSF55073">
    <property type="entry name" value="Nucleotide cyclase"/>
    <property type="match status" value="1"/>
</dbReference>
<dbReference type="InterPro" id="IPR043128">
    <property type="entry name" value="Rev_trsase/Diguanyl_cyclase"/>
</dbReference>
<name>A0ABQ6HMG6_9MICO</name>
<dbReference type="PROSITE" id="PS50887">
    <property type="entry name" value="GGDEF"/>
    <property type="match status" value="1"/>
</dbReference>
<evidence type="ECO:0000256" key="1">
    <source>
        <dbReference type="SAM" id="MobiDB-lite"/>
    </source>
</evidence>
<evidence type="ECO:0000313" key="3">
    <source>
        <dbReference type="EMBL" id="GMA18899.1"/>
    </source>
</evidence>
<comment type="caution">
    <text evidence="3">The sequence shown here is derived from an EMBL/GenBank/DDBJ whole genome shotgun (WGS) entry which is preliminary data.</text>
</comment>
<dbReference type="InterPro" id="IPR000160">
    <property type="entry name" value="GGDEF_dom"/>
</dbReference>
<dbReference type="Gene3D" id="3.30.450.20">
    <property type="entry name" value="PAS domain"/>
    <property type="match status" value="1"/>
</dbReference>
<dbReference type="Gene3D" id="3.30.70.270">
    <property type="match status" value="1"/>
</dbReference>
<dbReference type="Pfam" id="PF08448">
    <property type="entry name" value="PAS_4"/>
    <property type="match status" value="1"/>
</dbReference>
<protein>
    <recommendedName>
        <fullName evidence="2">GGDEF domain-containing protein</fullName>
    </recommendedName>
</protein>
<feature type="domain" description="GGDEF" evidence="2">
    <location>
        <begin position="219"/>
        <end position="353"/>
    </location>
</feature>
<dbReference type="PANTHER" id="PTHR44757:SF2">
    <property type="entry name" value="BIOFILM ARCHITECTURE MAINTENANCE PROTEIN MBAA"/>
    <property type="match status" value="1"/>
</dbReference>
<dbReference type="EMBL" id="BSUJ01000001">
    <property type="protein sequence ID" value="GMA18899.1"/>
    <property type="molecule type" value="Genomic_DNA"/>
</dbReference>
<evidence type="ECO:0000259" key="2">
    <source>
        <dbReference type="PROSITE" id="PS50887"/>
    </source>
</evidence>
<accession>A0ABQ6HMG6</accession>
<dbReference type="InterPro" id="IPR013656">
    <property type="entry name" value="PAS_4"/>
</dbReference>
<reference evidence="4" key="1">
    <citation type="journal article" date="2019" name="Int. J. Syst. Evol. Microbiol.">
        <title>The Global Catalogue of Microorganisms (GCM) 10K type strain sequencing project: providing services to taxonomists for standard genome sequencing and annotation.</title>
        <authorList>
            <consortium name="The Broad Institute Genomics Platform"/>
            <consortium name="The Broad Institute Genome Sequencing Center for Infectious Disease"/>
            <person name="Wu L."/>
            <person name="Ma J."/>
        </authorList>
    </citation>
    <scope>NUCLEOTIDE SEQUENCE [LARGE SCALE GENOMIC DNA]</scope>
    <source>
        <strain evidence="4">NBRC 105830</strain>
    </source>
</reference>
<dbReference type="Pfam" id="PF00990">
    <property type="entry name" value="GGDEF"/>
    <property type="match status" value="1"/>
</dbReference>
<feature type="region of interest" description="Disordered" evidence="1">
    <location>
        <begin position="1"/>
        <end position="20"/>
    </location>
</feature>
<keyword evidence="4" id="KW-1185">Reference proteome</keyword>
<dbReference type="Proteomes" id="UP001157109">
    <property type="component" value="Unassembled WGS sequence"/>
</dbReference>
<proteinExistence type="predicted"/>
<gene>
    <name evidence="3" type="ORF">GCM10025862_09200</name>
</gene>
<evidence type="ECO:0000313" key="4">
    <source>
        <dbReference type="Proteomes" id="UP001157109"/>
    </source>
</evidence>
<dbReference type="CDD" id="cd01949">
    <property type="entry name" value="GGDEF"/>
    <property type="match status" value="1"/>
</dbReference>
<dbReference type="NCBIfam" id="TIGR00254">
    <property type="entry name" value="GGDEF"/>
    <property type="match status" value="1"/>
</dbReference>
<dbReference type="PANTHER" id="PTHR44757">
    <property type="entry name" value="DIGUANYLATE CYCLASE DGCP"/>
    <property type="match status" value="1"/>
</dbReference>